<dbReference type="PANTHER" id="PTHR45699:SF3">
    <property type="entry name" value="LARGE RIBOSOMAL SUBUNIT PROTEIN UL10"/>
    <property type="match status" value="1"/>
</dbReference>
<evidence type="ECO:0000256" key="3">
    <source>
        <dbReference type="ARBA" id="ARBA00023274"/>
    </source>
</evidence>
<evidence type="ECO:0000313" key="4">
    <source>
        <dbReference type="EMBL" id="KAJ9680056.1"/>
    </source>
</evidence>
<dbReference type="Proteomes" id="UP001168098">
    <property type="component" value="Unassembled WGS sequence"/>
</dbReference>
<protein>
    <submittedName>
        <fullName evidence="4">Uncharacterized protein</fullName>
    </submittedName>
</protein>
<dbReference type="AlphaFoldDB" id="A0AA38Z0E7"/>
<dbReference type="InterPro" id="IPR050323">
    <property type="entry name" value="Ribosomal_protein_uL10"/>
</dbReference>
<dbReference type="GO" id="GO:0022625">
    <property type="term" value="C:cytosolic large ribosomal subunit"/>
    <property type="evidence" value="ECO:0007669"/>
    <property type="project" value="TreeGrafter"/>
</dbReference>
<comment type="caution">
    <text evidence="4">The sequence shown here is derived from an EMBL/GenBank/DDBJ whole genome shotgun (WGS) entry which is preliminary data.</text>
</comment>
<keyword evidence="2" id="KW-0689">Ribosomal protein</keyword>
<gene>
    <name evidence="4" type="ORF">PVL29_019361</name>
</gene>
<organism evidence="4 5">
    <name type="scientific">Vitis rotundifolia</name>
    <name type="common">Muscadine grape</name>
    <dbReference type="NCBI Taxonomy" id="103349"/>
    <lineage>
        <taxon>Eukaryota</taxon>
        <taxon>Viridiplantae</taxon>
        <taxon>Streptophyta</taxon>
        <taxon>Embryophyta</taxon>
        <taxon>Tracheophyta</taxon>
        <taxon>Spermatophyta</taxon>
        <taxon>Magnoliopsida</taxon>
        <taxon>eudicotyledons</taxon>
        <taxon>Gunneridae</taxon>
        <taxon>Pentapetalae</taxon>
        <taxon>rosids</taxon>
        <taxon>Vitales</taxon>
        <taxon>Vitaceae</taxon>
        <taxon>Viteae</taxon>
        <taxon>Vitis</taxon>
    </lineage>
</organism>
<proteinExistence type="inferred from homology"/>
<name>A0AA38Z0E7_VITRO</name>
<dbReference type="GO" id="GO:0070180">
    <property type="term" value="F:large ribosomal subunit rRNA binding"/>
    <property type="evidence" value="ECO:0007669"/>
    <property type="project" value="TreeGrafter"/>
</dbReference>
<dbReference type="PANTHER" id="PTHR45699">
    <property type="entry name" value="60S ACIDIC RIBOSOMAL PROTEIN P0"/>
    <property type="match status" value="1"/>
</dbReference>
<dbReference type="GO" id="GO:0002181">
    <property type="term" value="P:cytoplasmic translation"/>
    <property type="evidence" value="ECO:0007669"/>
    <property type="project" value="TreeGrafter"/>
</dbReference>
<dbReference type="GO" id="GO:0003735">
    <property type="term" value="F:structural constituent of ribosome"/>
    <property type="evidence" value="ECO:0007669"/>
    <property type="project" value="TreeGrafter"/>
</dbReference>
<evidence type="ECO:0000256" key="1">
    <source>
        <dbReference type="ARBA" id="ARBA00008889"/>
    </source>
</evidence>
<evidence type="ECO:0000256" key="2">
    <source>
        <dbReference type="ARBA" id="ARBA00022980"/>
    </source>
</evidence>
<keyword evidence="5" id="KW-1185">Reference proteome</keyword>
<keyword evidence="3" id="KW-0687">Ribonucleoprotein</keyword>
<reference evidence="4 5" key="1">
    <citation type="journal article" date="2023" name="BMC Biotechnol.">
        <title>Vitis rotundifolia cv Carlos genome sequencing.</title>
        <authorList>
            <person name="Huff M."/>
            <person name="Hulse-Kemp A."/>
            <person name="Scheffler B."/>
            <person name="Youngblood R."/>
            <person name="Simpson S."/>
            <person name="Babiker E."/>
            <person name="Staton M."/>
        </authorList>
    </citation>
    <scope>NUCLEOTIDE SEQUENCE [LARGE SCALE GENOMIC DNA]</scope>
    <source>
        <tissue evidence="4">Leaf</tissue>
    </source>
</reference>
<dbReference type="GO" id="GO:0000027">
    <property type="term" value="P:ribosomal large subunit assembly"/>
    <property type="evidence" value="ECO:0007669"/>
    <property type="project" value="TreeGrafter"/>
</dbReference>
<sequence>MNAFSNVAMLCEVPLEVADRACDSTRSQLQILVCVTARKDPSYNYLKWFCETNVGIVTQCCLSSPTIKAKDQYLAKFGIGPFSYGLMVLFVYDNGPIFNFEVLDLTEEDLIEKFAAGLSMVTSQYSTSCTPGPRA</sequence>
<dbReference type="Gene3D" id="3.40.50.2300">
    <property type="match status" value="1"/>
</dbReference>
<dbReference type="EMBL" id="JARBHA010000015">
    <property type="protein sequence ID" value="KAJ9680056.1"/>
    <property type="molecule type" value="Genomic_DNA"/>
</dbReference>
<accession>A0AA38Z0E7</accession>
<comment type="similarity">
    <text evidence="1">Belongs to the universal ribosomal protein uL10 family.</text>
</comment>
<evidence type="ECO:0000313" key="5">
    <source>
        <dbReference type="Proteomes" id="UP001168098"/>
    </source>
</evidence>